<dbReference type="Proteomes" id="UP000193006">
    <property type="component" value="Chromosome"/>
</dbReference>
<gene>
    <name evidence="1" type="ORF">BkAM31D_05980</name>
</gene>
<organism evidence="1 2">
    <name type="scientific">Halalkalibacter krulwichiae</name>
    <dbReference type="NCBI Taxonomy" id="199441"/>
    <lineage>
        <taxon>Bacteria</taxon>
        <taxon>Bacillati</taxon>
        <taxon>Bacillota</taxon>
        <taxon>Bacilli</taxon>
        <taxon>Bacillales</taxon>
        <taxon>Bacillaceae</taxon>
        <taxon>Halalkalibacter</taxon>
    </lineage>
</organism>
<dbReference type="PROSITE" id="PS51257">
    <property type="entry name" value="PROKAR_LIPOPROTEIN"/>
    <property type="match status" value="1"/>
</dbReference>
<name>A0A1X9M7P4_9BACI</name>
<proteinExistence type="predicted"/>
<keyword evidence="2" id="KW-1185">Reference proteome</keyword>
<accession>A0A1X9M7P4</accession>
<dbReference type="RefSeq" id="WP_157108276.1">
    <property type="nucleotide sequence ID" value="NZ_CP020814.1"/>
</dbReference>
<sequence length="49" mass="5575">MIRIQFSLFTVIACMLLTGCNILTYEHEETYMVDATDISGFSINHDEGM</sequence>
<protein>
    <submittedName>
        <fullName evidence="1">Uncharacterized protein</fullName>
    </submittedName>
</protein>
<dbReference type="EMBL" id="CP020814">
    <property type="protein sequence ID" value="ARK29437.1"/>
    <property type="molecule type" value="Genomic_DNA"/>
</dbReference>
<dbReference type="AlphaFoldDB" id="A0A1X9M7P4"/>
<reference evidence="1 2" key="1">
    <citation type="submission" date="2017-04" db="EMBL/GenBank/DDBJ databases">
        <title>Bacillus krulwichiae AM31D Genome sequencing and assembly.</title>
        <authorList>
            <person name="Krulwich T.A."/>
            <person name="Anastor L."/>
            <person name="Ehrlich R."/>
            <person name="Ehrlich G.D."/>
            <person name="Janto B."/>
        </authorList>
    </citation>
    <scope>NUCLEOTIDE SEQUENCE [LARGE SCALE GENOMIC DNA]</scope>
    <source>
        <strain evidence="1 2">AM31D</strain>
    </source>
</reference>
<evidence type="ECO:0000313" key="1">
    <source>
        <dbReference type="EMBL" id="ARK29437.1"/>
    </source>
</evidence>
<dbReference type="KEGG" id="bkw:BkAM31D_05980"/>
<dbReference type="STRING" id="199441.BkAM31D_05980"/>
<evidence type="ECO:0000313" key="2">
    <source>
        <dbReference type="Proteomes" id="UP000193006"/>
    </source>
</evidence>